<feature type="transmembrane region" description="Helical" evidence="16">
    <location>
        <begin position="356"/>
        <end position="382"/>
    </location>
</feature>
<feature type="transmembrane region" description="Helical" evidence="16">
    <location>
        <begin position="547"/>
        <end position="571"/>
    </location>
</feature>
<dbReference type="Pfam" id="PF01490">
    <property type="entry name" value="Aa_trans"/>
    <property type="match status" value="2"/>
</dbReference>
<feature type="transmembrane region" description="Helical" evidence="16">
    <location>
        <begin position="523"/>
        <end position="541"/>
    </location>
</feature>
<evidence type="ECO:0000313" key="18">
    <source>
        <dbReference type="EMBL" id="CAB3359669.1"/>
    </source>
</evidence>
<keyword evidence="11" id="KW-1015">Disulfide bond</keyword>
<sequence length="604" mass="67991">MSDRARLPRRPLQRYPPNFEDQTTDSGGESQPLLSSDGSRTSNNSYTMPVCMFPDSETSDMEYVANYQRTRELLRKTYSNNRRPFHYHTHRRISGQIDESSSATYNRFQYYNKLRSTVTVEEPALIIPDHVIPPTFFLPYFPGTERPTGKQSSIVTIFAIWNTIMGSSLLSMPWGVSQAGLGGGLILMIFMSTICLYTTWRLLKINQLHGGEHTEVPDISRKLLGWPAEIAAKVFSLVVLLGATIVYWVLMSNFLYYSVDYFYTKYTKNVDVSNASSVLCPSANLPPVHNETASFFGFLLASQDDDYHKWWNMNSTVPLVLIPFIAPLISCRNATFFTKFNSVGMNYSLFCSRSNYLCFLTGTLSVFYLLGFIATKGAQWGINADIHTPTSPSFTPIFEQSFPALSGLLALSFFIHNIVITVMKNNRNPENNGRDLSIAYGLVTMTYILIGFVFYVTFPLAKTCIEDNILNNFPAWDVMAVTARIFLLFQLVTVFPLVAYMIRVQVFAALKLPATALEARVPILTLNTVIVCLCVLFAIFLPKIGTIARFTGSISGMVYVFTLPCLLHMVSLYQENRLTCLQVLIHTSIPLVGAINLLAQFFVL</sequence>
<feature type="transmembrane region" description="Helical" evidence="16">
    <location>
        <begin position="154"/>
        <end position="174"/>
    </location>
</feature>
<keyword evidence="19" id="KW-1185">Reference proteome</keyword>
<feature type="transmembrane region" description="Helical" evidence="16">
    <location>
        <begin position="583"/>
        <end position="603"/>
    </location>
</feature>
<keyword evidence="12" id="KW-0325">Glycoprotein</keyword>
<name>A0A8S1BUZ3_9INSE</name>
<keyword evidence="7" id="KW-0029">Amino-acid transport</keyword>
<keyword evidence="13" id="KW-0458">Lysosome</keyword>
<keyword evidence="8 16" id="KW-1133">Transmembrane helix</keyword>
<feature type="compositionally biased region" description="Polar residues" evidence="15">
    <location>
        <begin position="20"/>
        <end position="47"/>
    </location>
</feature>
<dbReference type="EMBL" id="CADEPI010000002">
    <property type="protein sequence ID" value="CAB3359669.1"/>
    <property type="molecule type" value="Genomic_DNA"/>
</dbReference>
<comment type="caution">
    <text evidence="18">The sequence shown here is derived from an EMBL/GenBank/DDBJ whole genome shotgun (WGS) entry which is preliminary data.</text>
</comment>
<keyword evidence="9" id="KW-0915">Sodium</keyword>
<evidence type="ECO:0000256" key="13">
    <source>
        <dbReference type="ARBA" id="ARBA00023228"/>
    </source>
</evidence>
<evidence type="ECO:0000256" key="15">
    <source>
        <dbReference type="SAM" id="MobiDB-lite"/>
    </source>
</evidence>
<feature type="domain" description="Amino acid transporter transmembrane" evidence="17">
    <location>
        <begin position="335"/>
        <end position="575"/>
    </location>
</feature>
<evidence type="ECO:0000256" key="5">
    <source>
        <dbReference type="ARBA" id="ARBA00022723"/>
    </source>
</evidence>
<evidence type="ECO:0000256" key="1">
    <source>
        <dbReference type="ARBA" id="ARBA00004107"/>
    </source>
</evidence>
<evidence type="ECO:0000256" key="9">
    <source>
        <dbReference type="ARBA" id="ARBA00023053"/>
    </source>
</evidence>
<dbReference type="GO" id="GO:0031902">
    <property type="term" value="C:late endosome membrane"/>
    <property type="evidence" value="ECO:0007669"/>
    <property type="project" value="UniProtKB-SubCell"/>
</dbReference>
<keyword evidence="4 16" id="KW-0812">Transmembrane</keyword>
<evidence type="ECO:0000256" key="7">
    <source>
        <dbReference type="ARBA" id="ARBA00022970"/>
    </source>
</evidence>
<dbReference type="InterPro" id="IPR013057">
    <property type="entry name" value="AA_transpt_TM"/>
</dbReference>
<evidence type="ECO:0000256" key="11">
    <source>
        <dbReference type="ARBA" id="ARBA00023157"/>
    </source>
</evidence>
<evidence type="ECO:0000256" key="2">
    <source>
        <dbReference type="ARBA" id="ARBA00004155"/>
    </source>
</evidence>
<reference evidence="18 19" key="1">
    <citation type="submission" date="2020-04" db="EMBL/GenBank/DDBJ databases">
        <authorList>
            <person name="Alioto T."/>
            <person name="Alioto T."/>
            <person name="Gomez Garrido J."/>
        </authorList>
    </citation>
    <scope>NUCLEOTIDE SEQUENCE [LARGE SCALE GENOMIC DNA]</scope>
</reference>
<gene>
    <name evidence="18" type="ORF">CLODIP_2_CD07876</name>
</gene>
<dbReference type="GO" id="GO:0015179">
    <property type="term" value="F:L-amino acid transmembrane transporter activity"/>
    <property type="evidence" value="ECO:0007669"/>
    <property type="project" value="TreeGrafter"/>
</dbReference>
<dbReference type="AlphaFoldDB" id="A0A8S1BUZ3"/>
<keyword evidence="6" id="KW-0967">Endosome</keyword>
<evidence type="ECO:0000256" key="10">
    <source>
        <dbReference type="ARBA" id="ARBA00023136"/>
    </source>
</evidence>
<evidence type="ECO:0000259" key="17">
    <source>
        <dbReference type="Pfam" id="PF01490"/>
    </source>
</evidence>
<feature type="transmembrane region" description="Helical" evidence="16">
    <location>
        <begin position="478"/>
        <end position="502"/>
    </location>
</feature>
<keyword evidence="5" id="KW-0479">Metal-binding</keyword>
<keyword evidence="3" id="KW-0813">Transport</keyword>
<dbReference type="OrthoDB" id="294730at2759"/>
<evidence type="ECO:0000256" key="8">
    <source>
        <dbReference type="ARBA" id="ARBA00022989"/>
    </source>
</evidence>
<feature type="transmembrane region" description="Helical" evidence="16">
    <location>
        <begin position="435"/>
        <end position="458"/>
    </location>
</feature>
<organism evidence="18 19">
    <name type="scientific">Cloeon dipterum</name>
    <dbReference type="NCBI Taxonomy" id="197152"/>
    <lineage>
        <taxon>Eukaryota</taxon>
        <taxon>Metazoa</taxon>
        <taxon>Ecdysozoa</taxon>
        <taxon>Arthropoda</taxon>
        <taxon>Hexapoda</taxon>
        <taxon>Insecta</taxon>
        <taxon>Pterygota</taxon>
        <taxon>Palaeoptera</taxon>
        <taxon>Ephemeroptera</taxon>
        <taxon>Pisciforma</taxon>
        <taxon>Baetidae</taxon>
        <taxon>Cloeon</taxon>
    </lineage>
</organism>
<dbReference type="GO" id="GO:0046872">
    <property type="term" value="F:metal ion binding"/>
    <property type="evidence" value="ECO:0007669"/>
    <property type="project" value="UniProtKB-KW"/>
</dbReference>
<feature type="region of interest" description="Disordered" evidence="15">
    <location>
        <begin position="1"/>
        <end position="47"/>
    </location>
</feature>
<feature type="transmembrane region" description="Helical" evidence="16">
    <location>
        <begin position="316"/>
        <end position="335"/>
    </location>
</feature>
<comment type="subcellular location">
    <subcellularLocation>
        <location evidence="1">Late endosome membrane</location>
        <topology evidence="1">Multi-pass membrane protein</topology>
    </subcellularLocation>
    <subcellularLocation>
        <location evidence="2">Lysosome membrane</location>
        <topology evidence="2">Multi-pass membrane protein</topology>
    </subcellularLocation>
</comment>
<comment type="similarity">
    <text evidence="14">Belongs to the amino acid/polyamine transporter 2 family. SLC38A9 subfamily.</text>
</comment>
<evidence type="ECO:0000256" key="4">
    <source>
        <dbReference type="ARBA" id="ARBA00022692"/>
    </source>
</evidence>
<evidence type="ECO:0000256" key="12">
    <source>
        <dbReference type="ARBA" id="ARBA00023180"/>
    </source>
</evidence>
<evidence type="ECO:0000256" key="14">
    <source>
        <dbReference type="ARBA" id="ARBA00038442"/>
    </source>
</evidence>
<dbReference type="GO" id="GO:0005765">
    <property type="term" value="C:lysosomal membrane"/>
    <property type="evidence" value="ECO:0007669"/>
    <property type="project" value="UniProtKB-SubCell"/>
</dbReference>
<feature type="domain" description="Amino acid transporter transmembrane" evidence="17">
    <location>
        <begin position="152"/>
        <end position="270"/>
    </location>
</feature>
<dbReference type="Proteomes" id="UP000494165">
    <property type="component" value="Unassembled WGS sequence"/>
</dbReference>
<evidence type="ECO:0000256" key="6">
    <source>
        <dbReference type="ARBA" id="ARBA00022753"/>
    </source>
</evidence>
<evidence type="ECO:0000256" key="3">
    <source>
        <dbReference type="ARBA" id="ARBA00022448"/>
    </source>
</evidence>
<proteinExistence type="inferred from homology"/>
<accession>A0A8S1BUZ3</accession>
<feature type="transmembrane region" description="Helical" evidence="16">
    <location>
        <begin position="180"/>
        <end position="200"/>
    </location>
</feature>
<dbReference type="PANTHER" id="PTHR22950:SF244">
    <property type="entry name" value="NEUTRAL AMINO ACID TRANSPORTER 9"/>
    <property type="match status" value="1"/>
</dbReference>
<feature type="transmembrane region" description="Helical" evidence="16">
    <location>
        <begin position="402"/>
        <end position="423"/>
    </location>
</feature>
<evidence type="ECO:0000256" key="16">
    <source>
        <dbReference type="SAM" id="Phobius"/>
    </source>
</evidence>
<keyword evidence="10 16" id="KW-0472">Membrane</keyword>
<protein>
    <recommendedName>
        <fullName evidence="17">Amino acid transporter transmembrane domain-containing protein</fullName>
    </recommendedName>
</protein>
<feature type="transmembrane region" description="Helical" evidence="16">
    <location>
        <begin position="230"/>
        <end position="250"/>
    </location>
</feature>
<dbReference type="PANTHER" id="PTHR22950">
    <property type="entry name" value="AMINO ACID TRANSPORTER"/>
    <property type="match status" value="1"/>
</dbReference>
<evidence type="ECO:0000313" key="19">
    <source>
        <dbReference type="Proteomes" id="UP000494165"/>
    </source>
</evidence>